<dbReference type="PROSITE" id="PS50850">
    <property type="entry name" value="MFS"/>
    <property type="match status" value="1"/>
</dbReference>
<evidence type="ECO:0000256" key="1">
    <source>
        <dbReference type="ARBA" id="ARBA00004141"/>
    </source>
</evidence>
<dbReference type="InterPro" id="IPR036259">
    <property type="entry name" value="MFS_trans_sf"/>
</dbReference>
<dbReference type="Gene3D" id="3.40.50.150">
    <property type="entry name" value="Vaccinia Virus protein VP39"/>
    <property type="match status" value="1"/>
</dbReference>
<keyword evidence="4 9" id="KW-0812">Transmembrane</keyword>
<keyword evidence="5 9" id="KW-1133">Transmembrane helix</keyword>
<evidence type="ECO:0000256" key="4">
    <source>
        <dbReference type="ARBA" id="ARBA00022692"/>
    </source>
</evidence>
<dbReference type="GO" id="GO:0022857">
    <property type="term" value="F:transmembrane transporter activity"/>
    <property type="evidence" value="ECO:0007669"/>
    <property type="project" value="InterPro"/>
</dbReference>
<proteinExistence type="inferred from homology"/>
<evidence type="ECO:0000256" key="7">
    <source>
        <dbReference type="PROSITE-ProRule" id="PRU01016"/>
    </source>
</evidence>
<dbReference type="GO" id="GO:0006820">
    <property type="term" value="P:monoatomic anion transport"/>
    <property type="evidence" value="ECO:0007669"/>
    <property type="project" value="TreeGrafter"/>
</dbReference>
<reference evidence="11" key="1">
    <citation type="submission" date="2023-06" db="EMBL/GenBank/DDBJ databases">
        <title>Genomic analysis of the entomopathogenic nematode Steinernema hermaphroditum.</title>
        <authorList>
            <person name="Schwarz E.M."/>
            <person name="Heppert J.K."/>
            <person name="Baniya A."/>
            <person name="Schwartz H.T."/>
            <person name="Tan C.-H."/>
            <person name="Antoshechkin I."/>
            <person name="Sternberg P.W."/>
            <person name="Goodrich-Blair H."/>
            <person name="Dillman A.R."/>
        </authorList>
    </citation>
    <scope>NUCLEOTIDE SEQUENCE</scope>
    <source>
        <strain evidence="11">PS9179</strain>
        <tissue evidence="11">Whole animal</tissue>
    </source>
</reference>
<evidence type="ECO:0000313" key="11">
    <source>
        <dbReference type="EMBL" id="KAK0398202.1"/>
    </source>
</evidence>
<dbReference type="GO" id="GO:0032259">
    <property type="term" value="P:methylation"/>
    <property type="evidence" value="ECO:0007669"/>
    <property type="project" value="UniProtKB-KW"/>
</dbReference>
<name>A0AA39H5J6_9BILA</name>
<evidence type="ECO:0000256" key="3">
    <source>
        <dbReference type="ARBA" id="ARBA00022679"/>
    </source>
</evidence>
<sequence length="1082" mass="120114">MQEERSSFPPTAEATVEDLQQGSPIPEEDVVSNPSEASTEPQLKKPPIFYVSEENLSRTYPDNHRTPHLSRSTSLDHPPARSPIFRIGIPPPEYASKPTLISYYSQDSQEEGDLATPSVLFPSMRLLVAALLSCCFIALSISSSNMAVALICMTSCPIHGYGGELEWESDQEGLVLAAQNAGSLLMVVTGMWADRINGKWMVGMALVLCTLANAMLPLLAANSFWYAVAARLMIGMADACLMPAVNSLITRWFPQKERAAAIGIITGGRQIGTLFILPTAGYLCTRKDIKGGWPAIFYLSSIISLIVGIFWLPMGADKPSKQYCISRKERLFIESRIACESIGKRTEARRVPWNNLLKSSPLWAAIFALVCHEYPLVIMLQFLPNYMRDVLEFAPAKNGIISAMPILFLFLSKTIASSVSSWLETHTTWGKTKICKVFNGVASAGLALCTFIVPFCDKDRAVLAIAALSMSMFFAGLHTPGVITAMVQLAPPFSGIITGISFFIVAWFGIGNKILTKWIVQHGSQQEWAVVFYVSGIVAALPIIVFSIWGSAERQWWAAPSSRTSDSCCTMSGDLKNPSTSGSQDSPRFRCLEFFCGIGGFHIALKRICKRIDVVGAFDINTTTNAIYSYNFPTTELHQRNIQSLSAKFLDEKNADIWTLSPPCQPFVKKGLQLDLGDARCDALKCICDRIRVLNKPPRFIMVENVVGFRDSDAEQMLLEALEARSYHHEWYEINPLDYGIPNSRPRYYLLAKLTPDAVLSGKYLERWGSQFPQQIKDILCTDAAESEELLISVDTILKHRDVIDLVEPRSFRSSCFTKSYGTYIKGTGSYLVSNVPASHETLEFEKAHFLQIAAGEDKLEAVQRLGIRAFSVPEMCSLMGFEKDLRQPPNIMQHQMYKALGNSVNIFVVCHMLTRFTAGMSDSESSSAGDVGEGRLASVSVIRDTGTKVQLTLKAEGLRKRKSFFAALVSTFKKPSEPSKLCSNARFTEFTLTDRSLKFTINVLNLRGNKKKKGNERREEVFKCNIKQFPSRVNPDSATFEIMEPASGNCFILMNLIKVDNIMTNWKEFQSMNGTIDASTV</sequence>
<keyword evidence="2 7" id="KW-0489">Methyltransferase</keyword>
<dbReference type="GO" id="GO:0008168">
    <property type="term" value="F:methyltransferase activity"/>
    <property type="evidence" value="ECO:0007669"/>
    <property type="project" value="UniProtKB-KW"/>
</dbReference>
<evidence type="ECO:0000256" key="5">
    <source>
        <dbReference type="ARBA" id="ARBA00022989"/>
    </source>
</evidence>
<dbReference type="InterPro" id="IPR050382">
    <property type="entry name" value="MFS_Na/Anion_cotransporter"/>
</dbReference>
<evidence type="ECO:0000313" key="12">
    <source>
        <dbReference type="Proteomes" id="UP001175271"/>
    </source>
</evidence>
<dbReference type="SUPFAM" id="SSF103473">
    <property type="entry name" value="MFS general substrate transporter"/>
    <property type="match status" value="1"/>
</dbReference>
<dbReference type="FunFam" id="1.20.1250.20:FF:000532">
    <property type="entry name" value="SLC (SoLute Carrier) homolog"/>
    <property type="match status" value="1"/>
</dbReference>
<evidence type="ECO:0000256" key="2">
    <source>
        <dbReference type="ARBA" id="ARBA00022603"/>
    </source>
</evidence>
<feature type="transmembrane region" description="Helical" evidence="9">
    <location>
        <begin position="295"/>
        <end position="312"/>
    </location>
</feature>
<feature type="transmembrane region" description="Helical" evidence="9">
    <location>
        <begin position="530"/>
        <end position="549"/>
    </location>
</feature>
<comment type="subcellular location">
    <subcellularLocation>
        <location evidence="1">Membrane</location>
        <topology evidence="1">Multi-pass membrane protein</topology>
    </subcellularLocation>
</comment>
<evidence type="ECO:0000256" key="8">
    <source>
        <dbReference type="SAM" id="MobiDB-lite"/>
    </source>
</evidence>
<protein>
    <recommendedName>
        <fullName evidence="10">Major facilitator superfamily (MFS) profile domain-containing protein</fullName>
    </recommendedName>
</protein>
<feature type="transmembrane region" description="Helical" evidence="9">
    <location>
        <begin position="200"/>
        <end position="219"/>
    </location>
</feature>
<dbReference type="Gene3D" id="1.20.1250.20">
    <property type="entry name" value="MFS general substrate transporter like domains"/>
    <property type="match status" value="2"/>
</dbReference>
<evidence type="ECO:0000256" key="6">
    <source>
        <dbReference type="ARBA" id="ARBA00023136"/>
    </source>
</evidence>
<dbReference type="AlphaFoldDB" id="A0AA39H5J6"/>
<evidence type="ECO:0000256" key="9">
    <source>
        <dbReference type="SAM" id="Phobius"/>
    </source>
</evidence>
<gene>
    <name evidence="11" type="ORF">QR680_002473</name>
</gene>
<dbReference type="EMBL" id="JAUCMV010000005">
    <property type="protein sequence ID" value="KAK0398202.1"/>
    <property type="molecule type" value="Genomic_DNA"/>
</dbReference>
<keyword evidence="3 7" id="KW-0808">Transferase</keyword>
<dbReference type="InterPro" id="IPR011701">
    <property type="entry name" value="MFS"/>
</dbReference>
<dbReference type="PROSITE" id="PS51679">
    <property type="entry name" value="SAM_MT_C5"/>
    <property type="match status" value="1"/>
</dbReference>
<feature type="transmembrane region" description="Helical" evidence="9">
    <location>
        <begin position="225"/>
        <end position="249"/>
    </location>
</feature>
<feature type="transmembrane region" description="Helical" evidence="9">
    <location>
        <begin position="362"/>
        <end position="383"/>
    </location>
</feature>
<organism evidence="11 12">
    <name type="scientific">Steinernema hermaphroditum</name>
    <dbReference type="NCBI Taxonomy" id="289476"/>
    <lineage>
        <taxon>Eukaryota</taxon>
        <taxon>Metazoa</taxon>
        <taxon>Ecdysozoa</taxon>
        <taxon>Nematoda</taxon>
        <taxon>Chromadorea</taxon>
        <taxon>Rhabditida</taxon>
        <taxon>Tylenchina</taxon>
        <taxon>Panagrolaimomorpha</taxon>
        <taxon>Strongyloidoidea</taxon>
        <taxon>Steinernematidae</taxon>
        <taxon>Steinernema</taxon>
    </lineage>
</organism>
<dbReference type="SUPFAM" id="SSF53335">
    <property type="entry name" value="S-adenosyl-L-methionine-dependent methyltransferases"/>
    <property type="match status" value="1"/>
</dbReference>
<dbReference type="Proteomes" id="UP001175271">
    <property type="component" value="Unassembled WGS sequence"/>
</dbReference>
<feature type="region of interest" description="Disordered" evidence="8">
    <location>
        <begin position="1"/>
        <end position="91"/>
    </location>
</feature>
<dbReference type="GO" id="GO:0016020">
    <property type="term" value="C:membrane"/>
    <property type="evidence" value="ECO:0007669"/>
    <property type="project" value="UniProtKB-SubCell"/>
</dbReference>
<dbReference type="InterPro" id="IPR001525">
    <property type="entry name" value="C5_MeTfrase"/>
</dbReference>
<dbReference type="Pfam" id="PF00145">
    <property type="entry name" value="DNA_methylase"/>
    <property type="match status" value="1"/>
</dbReference>
<evidence type="ECO:0000259" key="10">
    <source>
        <dbReference type="PROSITE" id="PS50850"/>
    </source>
</evidence>
<feature type="transmembrane region" description="Helical" evidence="9">
    <location>
        <begin position="403"/>
        <end position="423"/>
    </location>
</feature>
<feature type="compositionally biased region" description="Polar residues" evidence="8">
    <location>
        <begin position="32"/>
        <end position="41"/>
    </location>
</feature>
<feature type="transmembrane region" description="Helical" evidence="9">
    <location>
        <begin position="126"/>
        <end position="153"/>
    </location>
</feature>
<feature type="transmembrane region" description="Helical" evidence="9">
    <location>
        <begin position="261"/>
        <end position="283"/>
    </location>
</feature>
<dbReference type="PANTHER" id="PTHR11662">
    <property type="entry name" value="SOLUTE CARRIER FAMILY 17"/>
    <property type="match status" value="1"/>
</dbReference>
<comment type="similarity">
    <text evidence="7">Belongs to the class I-like SAM-binding methyltransferase superfamily. C5-methyltransferase family.</text>
</comment>
<feature type="domain" description="Major facilitator superfamily (MFS) profile" evidence="10">
    <location>
        <begin position="126"/>
        <end position="554"/>
    </location>
</feature>
<dbReference type="Pfam" id="PF07690">
    <property type="entry name" value="MFS_1"/>
    <property type="match status" value="1"/>
</dbReference>
<dbReference type="PANTHER" id="PTHR11662:SF53">
    <property type="entry name" value="MAJOR FACILITATOR SUPERFAMILY (MFS) PROFILE DOMAIN-CONTAINING PROTEIN"/>
    <property type="match status" value="1"/>
</dbReference>
<comment type="caution">
    <text evidence="11">The sequence shown here is derived from an EMBL/GenBank/DDBJ whole genome shotgun (WGS) entry which is preliminary data.</text>
</comment>
<accession>A0AA39H5J6</accession>
<keyword evidence="12" id="KW-1185">Reference proteome</keyword>
<dbReference type="PRINTS" id="PR00105">
    <property type="entry name" value="C5METTRFRASE"/>
</dbReference>
<dbReference type="InterPro" id="IPR020846">
    <property type="entry name" value="MFS_dom"/>
</dbReference>
<feature type="transmembrane region" description="Helical" evidence="9">
    <location>
        <begin position="461"/>
        <end position="477"/>
    </location>
</feature>
<keyword evidence="6 9" id="KW-0472">Membrane</keyword>
<feature type="transmembrane region" description="Helical" evidence="9">
    <location>
        <begin position="489"/>
        <end position="510"/>
    </location>
</feature>
<dbReference type="Gene3D" id="3.90.120.10">
    <property type="entry name" value="DNA Methylase, subunit A, domain 2"/>
    <property type="match status" value="1"/>
</dbReference>
<keyword evidence="7" id="KW-0949">S-adenosyl-L-methionine</keyword>
<feature type="active site" evidence="7">
    <location>
        <position position="664"/>
    </location>
</feature>
<dbReference type="InterPro" id="IPR029063">
    <property type="entry name" value="SAM-dependent_MTases_sf"/>
</dbReference>